<accession>A0A397SQY0</accession>
<dbReference type="EMBL" id="QKYT01000257">
    <property type="protein sequence ID" value="RIA88570.1"/>
    <property type="molecule type" value="Genomic_DNA"/>
</dbReference>
<protein>
    <submittedName>
        <fullName evidence="1">Uncharacterized protein</fullName>
    </submittedName>
</protein>
<evidence type="ECO:0000313" key="2">
    <source>
        <dbReference type="Proteomes" id="UP000265703"/>
    </source>
</evidence>
<dbReference type="OrthoDB" id="2417606at2759"/>
<comment type="caution">
    <text evidence="1">The sequence shown here is derived from an EMBL/GenBank/DDBJ whole genome shotgun (WGS) entry which is preliminary data.</text>
</comment>
<evidence type="ECO:0000313" key="1">
    <source>
        <dbReference type="EMBL" id="RIA88570.1"/>
    </source>
</evidence>
<proteinExistence type="predicted"/>
<organism evidence="1 2">
    <name type="scientific">Glomus cerebriforme</name>
    <dbReference type="NCBI Taxonomy" id="658196"/>
    <lineage>
        <taxon>Eukaryota</taxon>
        <taxon>Fungi</taxon>
        <taxon>Fungi incertae sedis</taxon>
        <taxon>Mucoromycota</taxon>
        <taxon>Glomeromycotina</taxon>
        <taxon>Glomeromycetes</taxon>
        <taxon>Glomerales</taxon>
        <taxon>Glomeraceae</taxon>
        <taxon>Glomus</taxon>
    </lineage>
</organism>
<sequence>MHYRDGSFEISETITKEHDNTSSKDLVEKAQSYVTSDKVKPENSESIFKTAIMLGFLRTTSPSSDLSEKFKQARAYLSSQIGDAKLEEDIIKVSSKVVIDKGSEKVVKESKKEALKDEKLIVKEKADQAVVEKVQESVTEEECEKVIKTQTYTNKVLGKHKSKTTESNKKALAWLHEQVKDEKLEKEILESCEKLVVEKVFLFSWAEAKEKKKAAIITYDYDDDEEDARYITQTYNFSLEGLKL</sequence>
<reference evidence="1 2" key="1">
    <citation type="submission" date="2018-06" db="EMBL/GenBank/DDBJ databases">
        <title>Comparative genomics reveals the genomic features of Rhizophagus irregularis, R. cerebriforme, R. diaphanum and Gigaspora rosea, and their symbiotic lifestyle signature.</title>
        <authorList>
            <person name="Morin E."/>
            <person name="San Clemente H."/>
            <person name="Chen E.C.H."/>
            <person name="De La Providencia I."/>
            <person name="Hainaut M."/>
            <person name="Kuo A."/>
            <person name="Kohler A."/>
            <person name="Murat C."/>
            <person name="Tang N."/>
            <person name="Roy S."/>
            <person name="Loubradou J."/>
            <person name="Henrissat B."/>
            <person name="Grigoriev I.V."/>
            <person name="Corradi N."/>
            <person name="Roux C."/>
            <person name="Martin F.M."/>
        </authorList>
    </citation>
    <scope>NUCLEOTIDE SEQUENCE [LARGE SCALE GENOMIC DNA]</scope>
    <source>
        <strain evidence="1 2">DAOM 227022</strain>
    </source>
</reference>
<dbReference type="Proteomes" id="UP000265703">
    <property type="component" value="Unassembled WGS sequence"/>
</dbReference>
<name>A0A397SQY0_9GLOM</name>
<gene>
    <name evidence="1" type="ORF">C1645_806724</name>
</gene>
<keyword evidence="2" id="KW-1185">Reference proteome</keyword>
<dbReference type="AlphaFoldDB" id="A0A397SQY0"/>